<evidence type="ECO:0000313" key="3">
    <source>
        <dbReference type="EMBL" id="KAG0251990.1"/>
    </source>
</evidence>
<keyword evidence="4" id="KW-1185">Reference proteome</keyword>
<evidence type="ECO:0000256" key="1">
    <source>
        <dbReference type="SAM" id="MobiDB-lite"/>
    </source>
</evidence>
<feature type="region of interest" description="Disordered" evidence="1">
    <location>
        <begin position="62"/>
        <end position="83"/>
    </location>
</feature>
<feature type="region of interest" description="Disordered" evidence="1">
    <location>
        <begin position="642"/>
        <end position="666"/>
    </location>
</feature>
<feature type="compositionally biased region" description="Gly residues" evidence="1">
    <location>
        <begin position="539"/>
        <end position="555"/>
    </location>
</feature>
<reference evidence="3" key="1">
    <citation type="journal article" date="2020" name="Fungal Divers.">
        <title>Resolving the Mortierellaceae phylogeny through synthesis of multi-gene phylogenetics and phylogenomics.</title>
        <authorList>
            <person name="Vandepol N."/>
            <person name="Liber J."/>
            <person name="Desiro A."/>
            <person name="Na H."/>
            <person name="Kennedy M."/>
            <person name="Barry K."/>
            <person name="Grigoriev I.V."/>
            <person name="Miller A.N."/>
            <person name="O'Donnell K."/>
            <person name="Stajich J.E."/>
            <person name="Bonito G."/>
        </authorList>
    </citation>
    <scope>NUCLEOTIDE SEQUENCE</scope>
    <source>
        <strain evidence="3">BC1065</strain>
    </source>
</reference>
<comment type="caution">
    <text evidence="3">The sequence shown here is derived from an EMBL/GenBank/DDBJ whole genome shotgun (WGS) entry which is preliminary data.</text>
</comment>
<feature type="compositionally biased region" description="Basic residues" evidence="1">
    <location>
        <begin position="500"/>
        <end position="511"/>
    </location>
</feature>
<dbReference type="Proteomes" id="UP000807716">
    <property type="component" value="Unassembled WGS sequence"/>
</dbReference>
<feature type="compositionally biased region" description="Polar residues" evidence="1">
    <location>
        <begin position="175"/>
        <end position="199"/>
    </location>
</feature>
<accession>A0A9P6PU03</accession>
<dbReference type="SMART" id="SM00584">
    <property type="entry name" value="TLDc"/>
    <property type="match status" value="1"/>
</dbReference>
<sequence>MGSLVSKVADNSGLAGQDDLRTAGQQHLSIESTALLKSVTAKFTELERYSLRQVLQQVQHERVKSKTTTAAATGDHDKTQDNRRPFTLDESAFIDLLRIPTDGCDAAKLFFRSFHNLSIYPDHQGPSSPQTVALGIRDLLKPLAFYCHKLPDKSIHIHPTRAIFESFAQVPLPSQPQSPESNNHQATHDGSSSADTVRASTDRTNDHNNNGSNSEGGGSLHRSKTMEDSLRDLTLHENFEWDPEDDLFTSTGPKVKAIDIVHVFAAVLWLIQTATQESMPPSSPSSKPFGASMASFLEQARRRVHDMIIYSRKDANIHDPVDLTTEAIDYDTFSHYVNRNMTNTFEILSPFFYNLFLIGDTMVQNATTTTSTAPHLTPDSVVKQEKKNKPLFPESSLDVPVATLGISFSDILTSTSLAALSTFVPLKHLKRSTPMTCLYSGNQHGFSMNQFEVHVCKYPAPTLLLLLVERISDSTLSLHGDNNRTGRGGNGTLSSPPTSHHQHHHSHHNLARRTSISFENMSARHRHSVSTGTLIGHSSGNGGGGGSGGGGGGGPTASPPFGNAGTWGVDTRRTSMDRARTASNSSLRSHPPPPPPPRVLVEGQDLTGTLAEETTLSPPGSPSDVTTTPSVTVTAAAAAVMEPDASTSGHSAKTCPPPPSTPPRPAKHRMVLGAYVTETWKVSKSGWGNDACMLFELSPDFEVFPARKPTVGGGGGGGGGGRGGSGGGGVGGSGGGGSGSGSTTNNTASHSSPPDRRAYPFGGSSPLSSGGGGGIGGSGGVQNGRLAGTATTTTTARKHYVHFVKQVGIGFGGQDTESCMLFIDDNLRYGTFQQDYASGGNVYMNSAAGQRRAGFEVEFEIIDCEVWGLGGKEAKERQQKEWEFEQREANRRASIHIRGKDGEQDIDRDLLEMAASNGRKAASIGVWDFTVDIKNGVDIKPNPSTTTKICIGQMDKYGQFSQCIEMHAK</sequence>
<feature type="region of interest" description="Disordered" evidence="1">
    <location>
        <begin position="523"/>
        <end position="602"/>
    </location>
</feature>
<feature type="compositionally biased region" description="Gly residues" evidence="1">
    <location>
        <begin position="769"/>
        <end position="782"/>
    </location>
</feature>
<protein>
    <submittedName>
        <fullName evidence="3">Restriction of telomere capping protein 5</fullName>
    </submittedName>
</protein>
<dbReference type="EMBL" id="JAAAJB010000699">
    <property type="protein sequence ID" value="KAG0251990.1"/>
    <property type="molecule type" value="Genomic_DNA"/>
</dbReference>
<dbReference type="PROSITE" id="PS51886">
    <property type="entry name" value="TLDC"/>
    <property type="match status" value="1"/>
</dbReference>
<feature type="compositionally biased region" description="Gly residues" evidence="1">
    <location>
        <begin position="711"/>
        <end position="740"/>
    </location>
</feature>
<gene>
    <name evidence="3" type="primary">RTC5</name>
    <name evidence="3" type="ORF">DFQ27_008338</name>
</gene>
<name>A0A9P6PU03_9FUNG</name>
<feature type="compositionally biased region" description="Basic and acidic residues" evidence="1">
    <location>
        <begin position="74"/>
        <end position="83"/>
    </location>
</feature>
<feature type="region of interest" description="Disordered" evidence="1">
    <location>
        <begin position="708"/>
        <end position="786"/>
    </location>
</feature>
<feature type="compositionally biased region" description="Polar residues" evidence="1">
    <location>
        <begin position="743"/>
        <end position="752"/>
    </location>
</feature>
<organism evidence="3 4">
    <name type="scientific">Actinomortierella ambigua</name>
    <dbReference type="NCBI Taxonomy" id="1343610"/>
    <lineage>
        <taxon>Eukaryota</taxon>
        <taxon>Fungi</taxon>
        <taxon>Fungi incertae sedis</taxon>
        <taxon>Mucoromycota</taxon>
        <taxon>Mortierellomycotina</taxon>
        <taxon>Mortierellomycetes</taxon>
        <taxon>Mortierellales</taxon>
        <taxon>Mortierellaceae</taxon>
        <taxon>Actinomortierella</taxon>
    </lineage>
</organism>
<dbReference type="Pfam" id="PF07534">
    <property type="entry name" value="TLD"/>
    <property type="match status" value="2"/>
</dbReference>
<feature type="compositionally biased region" description="Pro residues" evidence="1">
    <location>
        <begin position="655"/>
        <end position="664"/>
    </location>
</feature>
<feature type="compositionally biased region" description="Basic and acidic residues" evidence="1">
    <location>
        <begin position="570"/>
        <end position="580"/>
    </location>
</feature>
<proteinExistence type="predicted"/>
<dbReference type="InterPro" id="IPR006571">
    <property type="entry name" value="TLDc_dom"/>
</dbReference>
<feature type="region of interest" description="Disordered" evidence="1">
    <location>
        <begin position="171"/>
        <end position="224"/>
    </location>
</feature>
<evidence type="ECO:0000259" key="2">
    <source>
        <dbReference type="PROSITE" id="PS51886"/>
    </source>
</evidence>
<evidence type="ECO:0000313" key="4">
    <source>
        <dbReference type="Proteomes" id="UP000807716"/>
    </source>
</evidence>
<feature type="domain" description="TLDc" evidence="2">
    <location>
        <begin position="410"/>
        <end position="870"/>
    </location>
</feature>
<dbReference type="AlphaFoldDB" id="A0A9P6PU03"/>
<dbReference type="OrthoDB" id="289228at2759"/>
<feature type="region of interest" description="Disordered" evidence="1">
    <location>
        <begin position="477"/>
        <end position="511"/>
    </location>
</feature>